<keyword evidence="8" id="KW-0325">Glycoprotein</keyword>
<gene>
    <name evidence="12" type="ORF">J3D65DRAFT_548194</name>
</gene>
<dbReference type="InterPro" id="IPR029058">
    <property type="entry name" value="AB_hydrolase_fold"/>
</dbReference>
<dbReference type="GO" id="GO:0016787">
    <property type="term" value="F:hydrolase activity"/>
    <property type="evidence" value="ECO:0007669"/>
    <property type="project" value="UniProtKB-KW"/>
</dbReference>
<dbReference type="InterPro" id="IPR018202">
    <property type="entry name" value="Ser_caboxypep_ser_AS"/>
</dbReference>
<evidence type="ECO:0000256" key="11">
    <source>
        <dbReference type="SAM" id="SignalP"/>
    </source>
</evidence>
<keyword evidence="13" id="KW-1185">Reference proteome</keyword>
<evidence type="ECO:0000256" key="6">
    <source>
        <dbReference type="ARBA" id="ARBA00022801"/>
    </source>
</evidence>
<feature type="compositionally biased region" description="Polar residues" evidence="10">
    <location>
        <begin position="1041"/>
        <end position="1054"/>
    </location>
</feature>
<feature type="compositionally biased region" description="Basic and acidic residues" evidence="10">
    <location>
        <begin position="1015"/>
        <end position="1024"/>
    </location>
</feature>
<feature type="compositionally biased region" description="Low complexity" evidence="10">
    <location>
        <begin position="1059"/>
        <end position="1075"/>
    </location>
</feature>
<keyword evidence="4" id="KW-0645">Protease</keyword>
<keyword evidence="5" id="KW-0227">DNA damage</keyword>
<dbReference type="SUPFAM" id="SSF54768">
    <property type="entry name" value="dsRNA-binding domain-like"/>
    <property type="match status" value="1"/>
</dbReference>
<sequence>MRALTQALALAAAWLPAVAAASDKTAADYFIHSLPGAPPGPLLKMHAGHVEVDAEHHGNLFFWHYQNRHIANRQRTVIWLNGGPGCSSMDGAMMEIGPYRVTKDQNLVYNNGSWDEFANLLFVDNPVGTGFSYVDTNAYLHELTEMADQFIVFLEKWFTLFPEYMYDDIYIAGESYAGQHIPYITQAIMERNKKAQSPWKLQGLLIGNGWISPVDQYLSYLPFAYKNGLIRDGTEKAKRLEAAQALCIKSLDAGSAIHVDVQDCEDILSTLLSVTTDTSKSENEQCINMYDIRLRDDDSCGMNWPPDLKQLTPYLRRDDVKSALHIDPAKRTGWQECSGSVSMNFKARNSKASIEILPNILKEIPILLFSGEKDLICNHIGTEELINNMKWNGGKGFELGQGEIAPRRDWTFEGDPAGIYQEARNLTYVMFYNSSHMVPFDYPRRTRDMLDRFMGVDLSSIGGKPVDSSIDGEKGPLTSVGSHPNSTEAEEEQDKMLEDATWQAYYKSGEVALVIVASLAILGGFFVWRDRRRRAGYQSVFPWAKDNGSSILRGGMGLEGFRSRSNTERDMEAAYEEHELVGSMDDSDDAEPSRGKQRMRNGDAEREPFSLVDSDDESDHGTGLGHRGIANPFEEEKPRISEWTAQEIATLQSRLDKQLGPEYISSRKGPANRTLYYLPAEKAINLANEVFGFNGWSSSIRDVQIDFVDQSQSSGKISLGLSVIIRVTLKDGTFHEDIGYGHIENAAGKAAAFEKAKKEAATDALKRALRTFGNVLGNCLYDKNYESKISKMKVAPSKWNPDRLHRHADYAPVKQENVKTELQPAADEKPPSVDKSMLSKSIDGEDEFGGNLFEGVDFDHTDGANDDSAYESMLADPAQSKPETPIQPAQHQQLTRVQSMPSMRPPNVPNGAPKPQQLQQFKPQVNGRPAPPAQQAQQTGNGAQRPEIPNRAPTPNGQVQQQPSRPTQGAQHLLAAAAASAQARKSGSTPPMPQDAPNQANGQPPVRFVSGRAADLVHKAEGREPPPNAPEFNPHLESPSLRRTNGVNHKTSAPVSRLAINGISNGNTTNGNASSQGPPPPGGGGGRPNFMNPQADMNRRIGMPGAPGSPMTNRKNLYKPPLKRPAEQLPARPPLADMSNVPADAQGSAADGLDGKRTKLSGSEAQ</sequence>
<dbReference type="Pfam" id="PF00450">
    <property type="entry name" value="Peptidase_S10"/>
    <property type="match status" value="1"/>
</dbReference>
<dbReference type="Proteomes" id="UP001360953">
    <property type="component" value="Unassembled WGS sequence"/>
</dbReference>
<evidence type="ECO:0000256" key="9">
    <source>
        <dbReference type="ARBA" id="ARBA00023204"/>
    </source>
</evidence>
<dbReference type="PRINTS" id="PR00724">
    <property type="entry name" value="CRBOXYPTASEC"/>
</dbReference>
<feature type="compositionally biased region" description="Low complexity" evidence="10">
    <location>
        <begin position="913"/>
        <end position="924"/>
    </location>
</feature>
<evidence type="ECO:0000256" key="8">
    <source>
        <dbReference type="ARBA" id="ARBA00023180"/>
    </source>
</evidence>
<dbReference type="InterPro" id="IPR042525">
    <property type="entry name" value="Rad52_Rad59_Rad22_sf"/>
</dbReference>
<accession>A0ABR1M3W1</accession>
<dbReference type="SUPFAM" id="SSF53474">
    <property type="entry name" value="alpha/beta-Hydrolases"/>
    <property type="match status" value="1"/>
</dbReference>
<evidence type="ECO:0000256" key="3">
    <source>
        <dbReference type="ARBA" id="ARBA00022645"/>
    </source>
</evidence>
<dbReference type="RefSeq" id="XP_066658570.1">
    <property type="nucleotide sequence ID" value="XM_066796893.1"/>
</dbReference>
<dbReference type="InterPro" id="IPR007232">
    <property type="entry name" value="Rad52_Rad59_Rad22"/>
</dbReference>
<feature type="chain" id="PRO_5047209067" evidence="11">
    <location>
        <begin position="21"/>
        <end position="1166"/>
    </location>
</feature>
<dbReference type="InterPro" id="IPR041247">
    <property type="entry name" value="Rad52_fam"/>
</dbReference>
<evidence type="ECO:0000256" key="4">
    <source>
        <dbReference type="ARBA" id="ARBA00022670"/>
    </source>
</evidence>
<evidence type="ECO:0000256" key="2">
    <source>
        <dbReference type="ARBA" id="ARBA00009431"/>
    </source>
</evidence>
<feature type="region of interest" description="Disordered" evidence="10">
    <location>
        <begin position="464"/>
        <end position="491"/>
    </location>
</feature>
<feature type="region of interest" description="Disordered" evidence="10">
    <location>
        <begin position="814"/>
        <end position="1166"/>
    </location>
</feature>
<dbReference type="Gene3D" id="3.40.50.1820">
    <property type="entry name" value="alpha/beta hydrolase"/>
    <property type="match status" value="1"/>
</dbReference>
<keyword evidence="9" id="KW-0234">DNA repair</keyword>
<protein>
    <submittedName>
        <fullName evidence="12">Alpha/Beta hydrolase protein</fullName>
    </submittedName>
</protein>
<comment type="similarity">
    <text evidence="2">Belongs to the peptidase S10 family.</text>
</comment>
<evidence type="ECO:0000313" key="13">
    <source>
        <dbReference type="Proteomes" id="UP001360953"/>
    </source>
</evidence>
<dbReference type="Pfam" id="PF04098">
    <property type="entry name" value="Rad52_Rad22"/>
    <property type="match status" value="1"/>
</dbReference>
<feature type="region of interest" description="Disordered" evidence="10">
    <location>
        <begin position="578"/>
        <end position="632"/>
    </location>
</feature>
<dbReference type="GeneID" id="92029799"/>
<evidence type="ECO:0000256" key="7">
    <source>
        <dbReference type="ARBA" id="ARBA00023172"/>
    </source>
</evidence>
<feature type="compositionally biased region" description="Low complexity" evidence="10">
    <location>
        <begin position="970"/>
        <end position="983"/>
    </location>
</feature>
<dbReference type="Gene3D" id="3.30.390.80">
    <property type="entry name" value="DNA repair protein Rad52/59/22"/>
    <property type="match status" value="1"/>
</dbReference>
<feature type="compositionally biased region" description="Polar residues" evidence="10">
    <location>
        <begin position="887"/>
        <end position="901"/>
    </location>
</feature>
<evidence type="ECO:0000256" key="10">
    <source>
        <dbReference type="SAM" id="MobiDB-lite"/>
    </source>
</evidence>
<keyword evidence="7" id="KW-0233">DNA recombination</keyword>
<dbReference type="PANTHER" id="PTHR12132:SF1">
    <property type="entry name" value="DNA REPAIR PROTEIN RAD52 HOMOLOG"/>
    <property type="match status" value="1"/>
</dbReference>
<comment type="similarity">
    <text evidence="1">Belongs to the RAD52 family.</text>
</comment>
<reference evidence="12 13" key="1">
    <citation type="submission" date="2024-04" db="EMBL/GenBank/DDBJ databases">
        <title>Phyllosticta paracitricarpa is synonymous to the EU quarantine fungus P. citricarpa based on phylogenomic analyses.</title>
        <authorList>
            <consortium name="Lawrence Berkeley National Laboratory"/>
            <person name="Van ingen-buijs V.A."/>
            <person name="Van westerhoven A.C."/>
            <person name="Haridas S."/>
            <person name="Skiadas P."/>
            <person name="Martin F."/>
            <person name="Groenewald J.Z."/>
            <person name="Crous P.W."/>
            <person name="Seidl M.F."/>
        </authorList>
    </citation>
    <scope>NUCLEOTIDE SEQUENCE [LARGE SCALE GENOMIC DNA]</scope>
    <source>
        <strain evidence="12 13">CPC 17464</strain>
    </source>
</reference>
<dbReference type="PROSITE" id="PS00131">
    <property type="entry name" value="CARBOXYPEPT_SER_SER"/>
    <property type="match status" value="1"/>
</dbReference>
<proteinExistence type="inferred from homology"/>
<name>A0ABR1M3W1_9PEZI</name>
<feature type="compositionally biased region" description="Polar residues" evidence="10">
    <location>
        <begin position="953"/>
        <end position="969"/>
    </location>
</feature>
<dbReference type="EMBL" id="JBBPEH010000002">
    <property type="protein sequence ID" value="KAK7542277.1"/>
    <property type="molecule type" value="Genomic_DNA"/>
</dbReference>
<dbReference type="InterPro" id="IPR001563">
    <property type="entry name" value="Peptidase_S10"/>
</dbReference>
<keyword evidence="11" id="KW-0732">Signal</keyword>
<feature type="signal peptide" evidence="11">
    <location>
        <begin position="1"/>
        <end position="20"/>
    </location>
</feature>
<organism evidence="12 13">
    <name type="scientific">Phyllosticta citribraziliensis</name>
    <dbReference type="NCBI Taxonomy" id="989973"/>
    <lineage>
        <taxon>Eukaryota</taxon>
        <taxon>Fungi</taxon>
        <taxon>Dikarya</taxon>
        <taxon>Ascomycota</taxon>
        <taxon>Pezizomycotina</taxon>
        <taxon>Dothideomycetes</taxon>
        <taxon>Dothideomycetes incertae sedis</taxon>
        <taxon>Botryosphaeriales</taxon>
        <taxon>Phyllostictaceae</taxon>
        <taxon>Phyllosticta</taxon>
    </lineage>
</organism>
<keyword evidence="3" id="KW-0121">Carboxypeptidase</keyword>
<evidence type="ECO:0000256" key="5">
    <source>
        <dbReference type="ARBA" id="ARBA00022763"/>
    </source>
</evidence>
<evidence type="ECO:0000256" key="1">
    <source>
        <dbReference type="ARBA" id="ARBA00006638"/>
    </source>
</evidence>
<evidence type="ECO:0000313" key="12">
    <source>
        <dbReference type="EMBL" id="KAK7542277.1"/>
    </source>
</evidence>
<comment type="caution">
    <text evidence="12">The sequence shown here is derived from an EMBL/GenBank/DDBJ whole genome shotgun (WGS) entry which is preliminary data.</text>
</comment>
<keyword evidence="6 12" id="KW-0378">Hydrolase</keyword>
<dbReference type="PANTHER" id="PTHR12132">
    <property type="entry name" value="DNA REPAIR AND RECOMBINATION PROTEIN RAD52, RAD59"/>
    <property type="match status" value="1"/>
</dbReference>